<dbReference type="InterPro" id="IPR027417">
    <property type="entry name" value="P-loop_NTPase"/>
</dbReference>
<dbReference type="GO" id="GO:0016887">
    <property type="term" value="F:ATP hydrolysis activity"/>
    <property type="evidence" value="ECO:0007669"/>
    <property type="project" value="InterPro"/>
</dbReference>
<evidence type="ECO:0000256" key="1">
    <source>
        <dbReference type="ARBA" id="ARBA00006611"/>
    </source>
</evidence>
<dbReference type="AlphaFoldDB" id="A0A4P6F7X9"/>
<protein>
    <submittedName>
        <fullName evidence="4">CpaF family protein</fullName>
    </submittedName>
</protein>
<organism evidence="4 5">
    <name type="scientific">Xylanimonas protaetiae</name>
    <dbReference type="NCBI Taxonomy" id="2509457"/>
    <lineage>
        <taxon>Bacteria</taxon>
        <taxon>Bacillati</taxon>
        <taxon>Actinomycetota</taxon>
        <taxon>Actinomycetes</taxon>
        <taxon>Micrococcales</taxon>
        <taxon>Promicromonosporaceae</taxon>
        <taxon>Xylanimonas</taxon>
    </lineage>
</organism>
<dbReference type="OrthoDB" id="9810761at2"/>
<dbReference type="Gene3D" id="3.40.50.300">
    <property type="entry name" value="P-loop containing nucleotide triphosphate hydrolases"/>
    <property type="match status" value="1"/>
</dbReference>
<dbReference type="PANTHER" id="PTHR30486:SF6">
    <property type="entry name" value="TYPE IV PILUS RETRACTATION ATPASE PILT"/>
    <property type="match status" value="1"/>
</dbReference>
<dbReference type="EMBL" id="CP035493">
    <property type="protein sequence ID" value="QAY71625.1"/>
    <property type="molecule type" value="Genomic_DNA"/>
</dbReference>
<evidence type="ECO:0000256" key="2">
    <source>
        <dbReference type="SAM" id="MobiDB-lite"/>
    </source>
</evidence>
<dbReference type="PANTHER" id="PTHR30486">
    <property type="entry name" value="TWITCHING MOTILITY PROTEIN PILT"/>
    <property type="match status" value="1"/>
</dbReference>
<keyword evidence="5" id="KW-1185">Reference proteome</keyword>
<evidence type="ECO:0000313" key="4">
    <source>
        <dbReference type="EMBL" id="QAY71625.1"/>
    </source>
</evidence>
<dbReference type="Gene3D" id="3.30.450.380">
    <property type="match status" value="1"/>
</dbReference>
<sequence length="508" mass="54776">MNYAPRPRPDDDEGEERPLSSVPLFSTPPPDRPAEPRRLPTPNDPLPEPSIPTLPGQCSDDVEVDWKVVGVLRQRASEQIAAATRADDVASDRATQRQRGLAIVVDLVGAANADRVDAGLAAWSAGEQAALVKAVMDQLFGLGRLQPLVDRDDIENIEIDGCDNVRLQRLDGSYENGPSVATSNEELIDLLQMLASHGDSNARAFSPAQPNLDLTLPGGARLSAAAWVSTRPQINIRLHRLVTVSLEDLVEAGEITENMASFLRAVIGARLNVVITGAQGAGKTTLARAMCAEIPYSEAIGTFETEYELMLHTMPGQHAMVRHYEARPGTGEIGPDGRPAGEYGLAQLLYNSFRQNLSRQIVGEVRGAEVWTMVKTMESGTGSISTTHAASAEAAISKLVTCAMEAGVSPQLATAKLAQTIDLIVHIDLDTPTTRAVGSPRPRRRVTEVLAVTPGEDAKGYATEHVYLANPDDNGPARPKVLPHEYRRLTRFGFDLDGFLRDQDGRVA</sequence>
<evidence type="ECO:0000313" key="5">
    <source>
        <dbReference type="Proteomes" id="UP000292118"/>
    </source>
</evidence>
<dbReference type="CDD" id="cd01130">
    <property type="entry name" value="VirB11-like_ATPase"/>
    <property type="match status" value="1"/>
</dbReference>
<dbReference type="InterPro" id="IPR001482">
    <property type="entry name" value="T2SS/T4SS_dom"/>
</dbReference>
<accession>A0A4P6F7X9</accession>
<dbReference type="Pfam" id="PF00437">
    <property type="entry name" value="T2SSE"/>
    <property type="match status" value="1"/>
</dbReference>
<feature type="region of interest" description="Disordered" evidence="2">
    <location>
        <begin position="1"/>
        <end position="59"/>
    </location>
</feature>
<evidence type="ECO:0000259" key="3">
    <source>
        <dbReference type="Pfam" id="PF00437"/>
    </source>
</evidence>
<feature type="domain" description="Bacterial type II secretion system protein E" evidence="3">
    <location>
        <begin position="230"/>
        <end position="425"/>
    </location>
</feature>
<dbReference type="KEGG" id="xya:ET471_17600"/>
<feature type="compositionally biased region" description="Pro residues" evidence="2">
    <location>
        <begin position="42"/>
        <end position="52"/>
    </location>
</feature>
<gene>
    <name evidence="4" type="ORF">ET471_17600</name>
</gene>
<proteinExistence type="inferred from homology"/>
<dbReference type="Proteomes" id="UP000292118">
    <property type="component" value="Chromosome"/>
</dbReference>
<reference evidence="4 5" key="1">
    <citation type="submission" date="2019-01" db="EMBL/GenBank/DDBJ databases">
        <title>Genome sequencing of strain FW10M-9.</title>
        <authorList>
            <person name="Heo J."/>
            <person name="Kim S.-J."/>
            <person name="Kim J.-S."/>
            <person name="Hong S.-B."/>
            <person name="Kwon S.-W."/>
        </authorList>
    </citation>
    <scope>NUCLEOTIDE SEQUENCE [LARGE SCALE GENOMIC DNA]</scope>
    <source>
        <strain evidence="4 5">FW10M-9</strain>
    </source>
</reference>
<name>A0A4P6F7X9_9MICO</name>
<dbReference type="SUPFAM" id="SSF52540">
    <property type="entry name" value="P-loop containing nucleoside triphosphate hydrolases"/>
    <property type="match status" value="1"/>
</dbReference>
<comment type="similarity">
    <text evidence="1">Belongs to the GSP E family.</text>
</comment>
<dbReference type="InterPro" id="IPR050921">
    <property type="entry name" value="T4SS_GSP_E_ATPase"/>
</dbReference>